<name>A0A4R3M7R6_9HYPH</name>
<dbReference type="GO" id="GO:0030288">
    <property type="term" value="C:outer membrane-bounded periplasmic space"/>
    <property type="evidence" value="ECO:0007669"/>
    <property type="project" value="TreeGrafter"/>
</dbReference>
<dbReference type="GO" id="GO:0005507">
    <property type="term" value="F:copper ion binding"/>
    <property type="evidence" value="ECO:0007669"/>
    <property type="project" value="InterPro"/>
</dbReference>
<evidence type="ECO:0000313" key="7">
    <source>
        <dbReference type="Proteomes" id="UP000294664"/>
    </source>
</evidence>
<evidence type="ECO:0000313" key="6">
    <source>
        <dbReference type="EMBL" id="TCT07667.1"/>
    </source>
</evidence>
<dbReference type="Pfam" id="PF07731">
    <property type="entry name" value="Cu-oxidase_2"/>
    <property type="match status" value="1"/>
</dbReference>
<dbReference type="RefSeq" id="WP_132028716.1">
    <property type="nucleotide sequence ID" value="NZ_SMAI01000001.1"/>
</dbReference>
<dbReference type="InterPro" id="IPR008972">
    <property type="entry name" value="Cupredoxin"/>
</dbReference>
<dbReference type="InterPro" id="IPR006311">
    <property type="entry name" value="TAT_signal"/>
</dbReference>
<evidence type="ECO:0000256" key="2">
    <source>
        <dbReference type="ARBA" id="ARBA00023002"/>
    </source>
</evidence>
<dbReference type="EMBL" id="SMAI01000001">
    <property type="protein sequence ID" value="TCT07667.1"/>
    <property type="molecule type" value="Genomic_DNA"/>
</dbReference>
<feature type="domain" description="Plastocyanin-like" evidence="4">
    <location>
        <begin position="393"/>
        <end position="489"/>
    </location>
</feature>
<feature type="domain" description="Plastocyanin-like" evidence="5">
    <location>
        <begin position="67"/>
        <end position="164"/>
    </location>
</feature>
<keyword evidence="2" id="KW-0560">Oxidoreductase</keyword>
<dbReference type="InterPro" id="IPR011706">
    <property type="entry name" value="Cu-oxidase_C"/>
</dbReference>
<dbReference type="InterPro" id="IPR011707">
    <property type="entry name" value="Cu-oxidase-like_N"/>
</dbReference>
<dbReference type="Proteomes" id="UP000294664">
    <property type="component" value="Unassembled WGS sequence"/>
</dbReference>
<gene>
    <name evidence="6" type="ORF">EDC64_101186</name>
</gene>
<dbReference type="SUPFAM" id="SSF49503">
    <property type="entry name" value="Cupredoxins"/>
    <property type="match status" value="3"/>
</dbReference>
<dbReference type="InterPro" id="IPR045087">
    <property type="entry name" value="Cu-oxidase_fam"/>
</dbReference>
<dbReference type="PROSITE" id="PS51318">
    <property type="entry name" value="TAT"/>
    <property type="match status" value="1"/>
</dbReference>
<evidence type="ECO:0000259" key="5">
    <source>
        <dbReference type="Pfam" id="PF07732"/>
    </source>
</evidence>
<evidence type="ECO:0000256" key="1">
    <source>
        <dbReference type="ARBA" id="ARBA00022723"/>
    </source>
</evidence>
<keyword evidence="1" id="KW-0479">Metal-binding</keyword>
<organism evidence="6 7">
    <name type="scientific">Aquabacter spiritensis</name>
    <dbReference type="NCBI Taxonomy" id="933073"/>
    <lineage>
        <taxon>Bacteria</taxon>
        <taxon>Pseudomonadati</taxon>
        <taxon>Pseudomonadota</taxon>
        <taxon>Alphaproteobacteria</taxon>
        <taxon>Hyphomicrobiales</taxon>
        <taxon>Xanthobacteraceae</taxon>
        <taxon>Aquabacter</taxon>
    </lineage>
</organism>
<dbReference type="CDD" id="cd13861">
    <property type="entry name" value="CuRO_1_CumA_like"/>
    <property type="match status" value="1"/>
</dbReference>
<dbReference type="PROSITE" id="PS00079">
    <property type="entry name" value="MULTICOPPER_OXIDASE1"/>
    <property type="match status" value="1"/>
</dbReference>
<feature type="signal peptide" evidence="3">
    <location>
        <begin position="1"/>
        <end position="25"/>
    </location>
</feature>
<dbReference type="AlphaFoldDB" id="A0A4R3M7R6"/>
<evidence type="ECO:0000256" key="3">
    <source>
        <dbReference type="SAM" id="SignalP"/>
    </source>
</evidence>
<dbReference type="PROSITE" id="PS00080">
    <property type="entry name" value="MULTICOPPER_OXIDASE2"/>
    <property type="match status" value="1"/>
</dbReference>
<dbReference type="InterPro" id="IPR033138">
    <property type="entry name" value="Cu_oxidase_CS"/>
</dbReference>
<dbReference type="Pfam" id="PF07732">
    <property type="entry name" value="Cu-oxidase_3"/>
    <property type="match status" value="1"/>
</dbReference>
<dbReference type="OrthoDB" id="9757546at2"/>
<dbReference type="GO" id="GO:0016491">
    <property type="term" value="F:oxidoreductase activity"/>
    <property type="evidence" value="ECO:0007669"/>
    <property type="project" value="UniProtKB-KW"/>
</dbReference>
<proteinExistence type="predicted"/>
<dbReference type="PANTHER" id="PTHR11709:SF2">
    <property type="entry name" value="MULTICOPPER OXIDASE LPR1"/>
    <property type="match status" value="1"/>
</dbReference>
<feature type="chain" id="PRO_5020830505" evidence="3">
    <location>
        <begin position="26"/>
        <end position="490"/>
    </location>
</feature>
<accession>A0A4R3M7R6</accession>
<dbReference type="PANTHER" id="PTHR11709">
    <property type="entry name" value="MULTI-COPPER OXIDASE"/>
    <property type="match status" value="1"/>
</dbReference>
<dbReference type="Gene3D" id="2.60.40.420">
    <property type="entry name" value="Cupredoxins - blue copper proteins"/>
    <property type="match status" value="3"/>
</dbReference>
<reference evidence="6 7" key="1">
    <citation type="submission" date="2019-03" db="EMBL/GenBank/DDBJ databases">
        <title>Genomic Encyclopedia of Type Strains, Phase IV (KMG-IV): sequencing the most valuable type-strain genomes for metagenomic binning, comparative biology and taxonomic classification.</title>
        <authorList>
            <person name="Goeker M."/>
        </authorList>
    </citation>
    <scope>NUCLEOTIDE SEQUENCE [LARGE SCALE GENOMIC DNA]</scope>
    <source>
        <strain evidence="6 7">DSM 9035</strain>
    </source>
</reference>
<keyword evidence="3" id="KW-0732">Signal</keyword>
<evidence type="ECO:0000259" key="4">
    <source>
        <dbReference type="Pfam" id="PF07731"/>
    </source>
</evidence>
<keyword evidence="7" id="KW-1185">Reference proteome</keyword>
<sequence length="490" mass="53193">MISRRAFSLGSTAAGVLALAPSAIGQVPASIDTLPASAPVTRLPLVAKEIDWRLLGPDRPATRHFCAYDGEPFKVFRFNRGTRLAVDFENRLPDPTTVHWHGIRVPYLSDGVAPLTQEVIPPGGRFSYNVPLPDSGFYFFHPHCDETGQVGRGLFALLVIDSPEERKVAFDAECFIAVKDWRLGDDGQWIAMSTDEGAATAGTFGTVRATNGSIVPPRVEVPAYGDVRVRTIVADATRVIDLGCETEDAALIAVDGQALLPPVLLDKLPDGVWRMGPAMRADLQVRVGAPGTEVKIQDYRSGQPYLLTTLVAVDKGLKKTAFKPKSLPASTAPQPDLARPKKMEYLLQVSAGPTIVSPALPADDPLSKALVDSLCVGSKTHWAISRDSWSTQDALRLPPPLEKLTAGTTYVVACTNVTKHVHPMHLHGHVFRVLSSSKKAGMPQYLADTVIVEPNESVQFAFKATSGNWVFHCHILEHMDTGLMGWFRVT</sequence>
<dbReference type="InterPro" id="IPR002355">
    <property type="entry name" value="Cu_oxidase_Cu_BS"/>
</dbReference>
<protein>
    <submittedName>
        <fullName evidence="6">FtsP/CotA-like multicopper oxidase with cupredoxin domain</fullName>
    </submittedName>
</protein>
<comment type="caution">
    <text evidence="6">The sequence shown here is derived from an EMBL/GenBank/DDBJ whole genome shotgun (WGS) entry which is preliminary data.</text>
</comment>